<evidence type="ECO:0008006" key="4">
    <source>
        <dbReference type="Google" id="ProtNLM"/>
    </source>
</evidence>
<dbReference type="SMART" id="SM00185">
    <property type="entry name" value="ARM"/>
    <property type="match status" value="4"/>
</dbReference>
<dbReference type="SUPFAM" id="SSF48371">
    <property type="entry name" value="ARM repeat"/>
    <property type="match status" value="1"/>
</dbReference>
<gene>
    <name evidence="2" type="ORF">CLODIP_2_CD03243</name>
</gene>
<evidence type="ECO:0000313" key="3">
    <source>
        <dbReference type="Proteomes" id="UP000494165"/>
    </source>
</evidence>
<name>A0A8S1BUL0_9INSE</name>
<comment type="caution">
    <text evidence="2">The sequence shown here is derived from an EMBL/GenBank/DDBJ whole genome shotgun (WGS) entry which is preliminary data.</text>
</comment>
<dbReference type="InterPro" id="IPR000225">
    <property type="entry name" value="Armadillo"/>
</dbReference>
<sequence length="461" mass="50844">MVRVITQETFDGVVKENVEDLDMDPEEAIQDAIKQFEAQGVDLTNIVTTQADLSQEHKIVNLINQLKTLNGQAAGEVDLPELKDSLQGLKGECDLDIAHKVMAGKAGAYQLLLDLLEKHEEDHSISILVLSCITSLMTGQPDLLTERGVKAILNSMKSENELVVVQSLKLAKQCCLRHEMNRQLFIEFELAPQLTNLLSSASSPVARHTCSVLRSLILDDDIRVPFGKAHEHARLIASDCGGLQSISHLLKEHKSDIETVNELLQTLGALVVREEFCREVEEAGGLTFLLEMMVTYMDDEKINRQAIKLLKALAGSDAVKVKIVQAEAIPLLISAISRHQSSQQLFLIGILAIAAISLRSPANSQMLCDCGVAELITQGMKEHLKNSDIQKNCALAIRNIVSRNRELCKDFVDLNIEDLLHLSVKVHGAAVEENIKDALRDLGLKVHLTERWTGTGKGLEQ</sequence>
<accession>A0A8S1BUL0</accession>
<reference evidence="2 3" key="1">
    <citation type="submission" date="2020-04" db="EMBL/GenBank/DDBJ databases">
        <authorList>
            <person name="Alioto T."/>
            <person name="Alioto T."/>
            <person name="Gomez Garrido J."/>
        </authorList>
    </citation>
    <scope>NUCLEOTIDE SEQUENCE [LARGE SCALE GENOMIC DNA]</scope>
</reference>
<dbReference type="EMBL" id="CADEPI010000004">
    <property type="protein sequence ID" value="CAB3360829.1"/>
    <property type="molecule type" value="Genomic_DNA"/>
</dbReference>
<evidence type="ECO:0000313" key="2">
    <source>
        <dbReference type="EMBL" id="CAB3360829.1"/>
    </source>
</evidence>
<dbReference type="AlphaFoldDB" id="A0A8S1BUL0"/>
<protein>
    <recommendedName>
        <fullName evidence="4">Armadillo repeat-containing domain-containing protein</fullName>
    </recommendedName>
</protein>
<dbReference type="GO" id="GO:0002244">
    <property type="term" value="P:hematopoietic progenitor cell differentiation"/>
    <property type="evidence" value="ECO:0007669"/>
    <property type="project" value="TreeGrafter"/>
</dbReference>
<dbReference type="PANTHER" id="PTHR22895">
    <property type="entry name" value="ARMADILLO REPEAT-CONTAINING PROTEIN 6"/>
    <property type="match status" value="1"/>
</dbReference>
<dbReference type="Gene3D" id="1.25.10.10">
    <property type="entry name" value="Leucine-rich Repeat Variant"/>
    <property type="match status" value="3"/>
</dbReference>
<proteinExistence type="predicted"/>
<dbReference type="PANTHER" id="PTHR22895:SF0">
    <property type="entry name" value="ARMADILLO REPEAT-CONTAINING PROTEIN 6"/>
    <property type="match status" value="1"/>
</dbReference>
<organism evidence="2 3">
    <name type="scientific">Cloeon dipterum</name>
    <dbReference type="NCBI Taxonomy" id="197152"/>
    <lineage>
        <taxon>Eukaryota</taxon>
        <taxon>Metazoa</taxon>
        <taxon>Ecdysozoa</taxon>
        <taxon>Arthropoda</taxon>
        <taxon>Hexapoda</taxon>
        <taxon>Insecta</taxon>
        <taxon>Pterygota</taxon>
        <taxon>Palaeoptera</taxon>
        <taxon>Ephemeroptera</taxon>
        <taxon>Pisciforma</taxon>
        <taxon>Baetidae</taxon>
        <taxon>Cloeon</taxon>
    </lineage>
</organism>
<dbReference type="InterPro" id="IPR011989">
    <property type="entry name" value="ARM-like"/>
</dbReference>
<keyword evidence="3" id="KW-1185">Reference proteome</keyword>
<dbReference type="InterPro" id="IPR016024">
    <property type="entry name" value="ARM-type_fold"/>
</dbReference>
<dbReference type="OrthoDB" id="449062at2759"/>
<keyword evidence="1" id="KW-0677">Repeat</keyword>
<dbReference type="Proteomes" id="UP000494165">
    <property type="component" value="Unassembled WGS sequence"/>
</dbReference>
<evidence type="ECO:0000256" key="1">
    <source>
        <dbReference type="ARBA" id="ARBA00022737"/>
    </source>
</evidence>